<dbReference type="Gene3D" id="1.25.40.10">
    <property type="entry name" value="Tetratricopeptide repeat domain"/>
    <property type="match status" value="1"/>
</dbReference>
<evidence type="ECO:0000313" key="2">
    <source>
        <dbReference type="EMBL" id="QGK71694.1"/>
    </source>
</evidence>
<name>A0A5Q3QEN9_9PSEU</name>
<sequence length="872" mass="92944">MSTGFVEAAAEVDWLDRAVRQPDAALTGVRPWLDARAVSGERHVLARHVAALALVERGELAEARRHVVAGIATATRLGMPRRGAQQRVTLAWIELEGGDVAACQAQLDAAAPELDGHDRVRLTCLRGLAHVQADEFEEAVTALGRVLPDLRRHGDRRWEANALVGRGLSWLYRNRPAEAEADLAAAEQLLRDAGRHKRAAACRHNRGCVALRAGDLVGALRLFDEAITSGLDTSARPEVLVDRAEALAAAGLTCRATKEMQRAARILSRNGRTLRLAETELALAACALRDGDRETTLAAAGRARRSFRAHRRPGWAALASVRWWQAKIATGVHSRWTLVAARRAALAAEAHGWTAEAAELSLAAGRAAWRAGRHGTARALLTSAASAREDRAAPVAHRMVAWWAQALVAEIDAGDRGDLGPVFGACLRAFDIVDGYATAIASFELRVRTFGLLAELADCAIRAAVRSGDAELVLRWAEQHRACALSPRPLSPPSGPALRSALVELRAAVAASGFGDAEQVRAAHSRVASLERRVRDRALVVEGTAGPARVDLDFREIVAELGGSVLVSYTIHDGQLMLVSVVDGRIRCHGVGSVDEVAAEVPRLRQLLSRQARSISPRVVAEFADGARRCAETIQQQVLGPVLDELRDRALVVVPTGPLHLLAWNRLPACRGRSVVVAPSLRCWRRAAEDARQASRGSAVWVAGPGLDHATREVTALQSAHGGRLMIGADATAERVRAAMDGASVAHIAAHGTFRDDQPLLSSIGVADGPLYGHDLNRLHRSPTTVVLSACEAGCSTVSRGDELSGLAAILLSRGTVTVIASVVPVPDERTAAVMVSLHRELRAGATPATALARAQTEHDESGFLCLGHGGR</sequence>
<dbReference type="Proteomes" id="UP000371041">
    <property type="component" value="Chromosome"/>
</dbReference>
<accession>A0A5Q3QEN9</accession>
<dbReference type="AlphaFoldDB" id="A0A5Q3QEN9"/>
<feature type="domain" description="CHAT" evidence="1">
    <location>
        <begin position="629"/>
        <end position="858"/>
    </location>
</feature>
<dbReference type="Pfam" id="PF12770">
    <property type="entry name" value="CHAT"/>
    <property type="match status" value="1"/>
</dbReference>
<dbReference type="InterPro" id="IPR011990">
    <property type="entry name" value="TPR-like_helical_dom_sf"/>
</dbReference>
<proteinExistence type="predicted"/>
<organism evidence="2 3">
    <name type="scientific">Allosaccharopolyspora coralli</name>
    <dbReference type="NCBI Taxonomy" id="2665642"/>
    <lineage>
        <taxon>Bacteria</taxon>
        <taxon>Bacillati</taxon>
        <taxon>Actinomycetota</taxon>
        <taxon>Actinomycetes</taxon>
        <taxon>Pseudonocardiales</taxon>
        <taxon>Pseudonocardiaceae</taxon>
        <taxon>Allosaccharopolyspora</taxon>
    </lineage>
</organism>
<evidence type="ECO:0000313" key="3">
    <source>
        <dbReference type="Proteomes" id="UP000371041"/>
    </source>
</evidence>
<dbReference type="InterPro" id="IPR024983">
    <property type="entry name" value="CHAT_dom"/>
</dbReference>
<reference evidence="3" key="1">
    <citation type="submission" date="2019-11" db="EMBL/GenBank/DDBJ databases">
        <title>The complete genome sequence of Saccharopolyspora sp. E2A.</title>
        <authorList>
            <person name="Zhang G."/>
        </authorList>
    </citation>
    <scope>NUCLEOTIDE SEQUENCE [LARGE SCALE GENOMIC DNA]</scope>
    <source>
        <strain evidence="3">E2A</strain>
    </source>
</reference>
<dbReference type="RefSeq" id="WP_154078263.1">
    <property type="nucleotide sequence ID" value="NZ_CP045929.1"/>
</dbReference>
<keyword evidence="3" id="KW-1185">Reference proteome</keyword>
<protein>
    <submittedName>
        <fullName evidence="2">CHAT domain-containing protein</fullName>
    </submittedName>
</protein>
<evidence type="ECO:0000259" key="1">
    <source>
        <dbReference type="Pfam" id="PF12770"/>
    </source>
</evidence>
<dbReference type="KEGG" id="sace:GIY23_21165"/>
<dbReference type="EMBL" id="CP045929">
    <property type="protein sequence ID" value="QGK71694.1"/>
    <property type="molecule type" value="Genomic_DNA"/>
</dbReference>
<gene>
    <name evidence="2" type="ORF">GIY23_21165</name>
</gene>
<dbReference type="SUPFAM" id="SSF48452">
    <property type="entry name" value="TPR-like"/>
    <property type="match status" value="1"/>
</dbReference>